<keyword evidence="4 6" id="KW-0699">rRNA-binding</keyword>
<dbReference type="CDD" id="cd00353">
    <property type="entry name" value="Ribosomal_S15p_S13e"/>
    <property type="match status" value="1"/>
</dbReference>
<evidence type="ECO:0000256" key="6">
    <source>
        <dbReference type="RuleBase" id="RU004524"/>
    </source>
</evidence>
<accession>A0A5D0MQ51</accession>
<keyword evidence="1 4" id="KW-0689">Ribosomal protein</keyword>
<comment type="function">
    <text evidence="4 6">One of the primary rRNA binding proteins, it binds directly to 16S rRNA where it helps nucleate assembly of the platform of the 30S subunit by binding and bridging several RNA helices of the 16S rRNA.</text>
</comment>
<evidence type="ECO:0000313" key="7">
    <source>
        <dbReference type="EMBL" id="TYB33741.1"/>
    </source>
</evidence>
<keyword evidence="2 4" id="KW-0687">Ribonucleoprotein</keyword>
<comment type="caution">
    <text evidence="7">The sequence shown here is derived from an EMBL/GenBank/DDBJ whole genome shotgun (WGS) entry which is preliminary data.</text>
</comment>
<evidence type="ECO:0000256" key="3">
    <source>
        <dbReference type="ARBA" id="ARBA00064542"/>
    </source>
</evidence>
<protein>
    <recommendedName>
        <fullName evidence="4">Small ribosomal subunit protein uS15</fullName>
    </recommendedName>
</protein>
<dbReference type="PANTHER" id="PTHR23321">
    <property type="entry name" value="RIBOSOMAL PROTEIN S15, BACTERIAL AND ORGANELLAR"/>
    <property type="match status" value="1"/>
</dbReference>
<evidence type="ECO:0000256" key="2">
    <source>
        <dbReference type="ARBA" id="ARBA00023274"/>
    </source>
</evidence>
<dbReference type="NCBIfam" id="TIGR00952">
    <property type="entry name" value="S15_bact"/>
    <property type="match status" value="1"/>
</dbReference>
<evidence type="ECO:0000313" key="8">
    <source>
        <dbReference type="Proteomes" id="UP000323337"/>
    </source>
</evidence>
<sequence length="89" mass="10576">MALAKEEKQEIMEKFKVHENDTGSPEVQVALLTNRIKDLTEHFKTHPQDYHSRKGLLILVGKRRKLLDYLKKKNYNRYKKLISNLGIRK</sequence>
<comment type="subunit">
    <text evidence="3 4">Part of the 30S ribosomal subunit. Forms a bridge to the 50S subunit in the 70S ribosome, contacting the 23S rRNA.</text>
</comment>
<comment type="similarity">
    <text evidence="4 5">Belongs to the universal ribosomal protein uS15 family.</text>
</comment>
<dbReference type="RefSeq" id="WP_303700793.1">
    <property type="nucleotide sequence ID" value="NZ_VSIV01000109.1"/>
</dbReference>
<gene>
    <name evidence="4 7" type="primary">rpsO</name>
    <name evidence="7" type="ORF">FXF49_04865</name>
</gene>
<dbReference type="GO" id="GO:0022627">
    <property type="term" value="C:cytosolic small ribosomal subunit"/>
    <property type="evidence" value="ECO:0007669"/>
    <property type="project" value="TreeGrafter"/>
</dbReference>
<organism evidence="7 8">
    <name type="scientific">Flexistipes sinusarabici</name>
    <dbReference type="NCBI Taxonomy" id="2352"/>
    <lineage>
        <taxon>Bacteria</taxon>
        <taxon>Pseudomonadati</taxon>
        <taxon>Deferribacterota</taxon>
        <taxon>Deferribacteres</taxon>
        <taxon>Deferribacterales</taxon>
        <taxon>Flexistipitaceae</taxon>
        <taxon>Flexistipes</taxon>
    </lineage>
</organism>
<dbReference type="Gene3D" id="1.10.287.10">
    <property type="entry name" value="S15/NS1, RNA-binding"/>
    <property type="match status" value="1"/>
</dbReference>
<dbReference type="FunFam" id="1.10.287.10:FF:000002">
    <property type="entry name" value="30S ribosomal protein S15"/>
    <property type="match status" value="1"/>
</dbReference>
<name>A0A5D0MQ51_FLESI</name>
<evidence type="ECO:0000256" key="5">
    <source>
        <dbReference type="RuleBase" id="RU003919"/>
    </source>
</evidence>
<evidence type="ECO:0000256" key="1">
    <source>
        <dbReference type="ARBA" id="ARBA00022980"/>
    </source>
</evidence>
<dbReference type="InterPro" id="IPR009068">
    <property type="entry name" value="uS15_NS1_RNA-bd_sf"/>
</dbReference>
<dbReference type="GO" id="GO:0003735">
    <property type="term" value="F:structural constituent of ribosome"/>
    <property type="evidence" value="ECO:0007669"/>
    <property type="project" value="InterPro"/>
</dbReference>
<dbReference type="InterPro" id="IPR005290">
    <property type="entry name" value="Ribosomal_uS15_bac-type"/>
</dbReference>
<keyword evidence="4 6" id="KW-0694">RNA-binding</keyword>
<dbReference type="PANTHER" id="PTHR23321:SF26">
    <property type="entry name" value="SMALL RIBOSOMAL SUBUNIT PROTEIN US15M"/>
    <property type="match status" value="1"/>
</dbReference>
<reference evidence="7 8" key="1">
    <citation type="submission" date="2019-08" db="EMBL/GenBank/DDBJ databases">
        <title>Genomic characterization of a novel candidate phylum (ARYD3) from a high temperature, high salinity tertiary oil reservoir in north central Oklahoma, USA.</title>
        <authorList>
            <person name="Youssef N.H."/>
            <person name="Yadav A."/>
            <person name="Elshahed M.S."/>
        </authorList>
    </citation>
    <scope>NUCLEOTIDE SEQUENCE [LARGE SCALE GENOMIC DNA]</scope>
    <source>
        <strain evidence="7">ARYD1</strain>
    </source>
</reference>
<dbReference type="Gene3D" id="6.10.250.3130">
    <property type="match status" value="1"/>
</dbReference>
<dbReference type="Pfam" id="PF00312">
    <property type="entry name" value="Ribosomal_S15"/>
    <property type="match status" value="1"/>
</dbReference>
<dbReference type="GO" id="GO:0019843">
    <property type="term" value="F:rRNA binding"/>
    <property type="evidence" value="ECO:0007669"/>
    <property type="project" value="UniProtKB-UniRule"/>
</dbReference>
<dbReference type="InterPro" id="IPR000589">
    <property type="entry name" value="Ribosomal_uS15"/>
</dbReference>
<dbReference type="GO" id="GO:0006412">
    <property type="term" value="P:translation"/>
    <property type="evidence" value="ECO:0007669"/>
    <property type="project" value="UniProtKB-UniRule"/>
</dbReference>
<proteinExistence type="inferred from homology"/>
<dbReference type="HAMAP" id="MF_01343_B">
    <property type="entry name" value="Ribosomal_uS15_B"/>
    <property type="match status" value="1"/>
</dbReference>
<dbReference type="SMART" id="SM01387">
    <property type="entry name" value="Ribosomal_S15"/>
    <property type="match status" value="1"/>
</dbReference>
<evidence type="ECO:0000256" key="4">
    <source>
        <dbReference type="HAMAP-Rule" id="MF_01343"/>
    </source>
</evidence>
<dbReference type="SUPFAM" id="SSF47060">
    <property type="entry name" value="S15/NS1 RNA-binding domain"/>
    <property type="match status" value="1"/>
</dbReference>
<dbReference type="PROSITE" id="PS00362">
    <property type="entry name" value="RIBOSOMAL_S15"/>
    <property type="match status" value="1"/>
</dbReference>
<dbReference type="EMBL" id="VSIV01000109">
    <property type="protein sequence ID" value="TYB33741.1"/>
    <property type="molecule type" value="Genomic_DNA"/>
</dbReference>
<dbReference type="AlphaFoldDB" id="A0A5D0MQ51"/>
<comment type="function">
    <text evidence="4">Forms an intersubunit bridge (bridge B4) with the 23S rRNA of the 50S subunit in the ribosome.</text>
</comment>
<dbReference type="Proteomes" id="UP000323337">
    <property type="component" value="Unassembled WGS sequence"/>
</dbReference>